<protein>
    <recommendedName>
        <fullName evidence="4">Secreted protein</fullName>
    </recommendedName>
</protein>
<reference evidence="2" key="1">
    <citation type="submission" date="2020-11" db="EMBL/GenBank/DDBJ databases">
        <authorList>
            <consortium name="DOE Joint Genome Institute"/>
            <person name="Ahrendt S."/>
            <person name="Riley R."/>
            <person name="Andreopoulos W."/>
            <person name="Labutti K."/>
            <person name="Pangilinan J."/>
            <person name="Ruiz-Duenas F.J."/>
            <person name="Barrasa J.M."/>
            <person name="Sanchez-Garcia M."/>
            <person name="Camarero S."/>
            <person name="Miyauchi S."/>
            <person name="Serrano A."/>
            <person name="Linde D."/>
            <person name="Babiker R."/>
            <person name="Drula E."/>
            <person name="Ayuso-Fernandez I."/>
            <person name="Pacheco R."/>
            <person name="Padilla G."/>
            <person name="Ferreira P."/>
            <person name="Barriuso J."/>
            <person name="Kellner H."/>
            <person name="Castanera R."/>
            <person name="Alfaro M."/>
            <person name="Ramirez L."/>
            <person name="Pisabarro A.G."/>
            <person name="Kuo A."/>
            <person name="Tritt A."/>
            <person name="Lipzen A."/>
            <person name="He G."/>
            <person name="Yan M."/>
            <person name="Ng V."/>
            <person name="Cullen D."/>
            <person name="Martin F."/>
            <person name="Rosso M.-N."/>
            <person name="Henrissat B."/>
            <person name="Hibbett D."/>
            <person name="Martinez A.T."/>
            <person name="Grigoriev I.V."/>
        </authorList>
    </citation>
    <scope>NUCLEOTIDE SEQUENCE</scope>
    <source>
        <strain evidence="2">CBS 506.95</strain>
    </source>
</reference>
<evidence type="ECO:0008006" key="4">
    <source>
        <dbReference type="Google" id="ProtNLM"/>
    </source>
</evidence>
<evidence type="ECO:0000313" key="2">
    <source>
        <dbReference type="EMBL" id="KAF9529404.1"/>
    </source>
</evidence>
<feature type="signal peptide" evidence="1">
    <location>
        <begin position="1"/>
        <end position="15"/>
    </location>
</feature>
<organism evidence="2 3">
    <name type="scientific">Crepidotus variabilis</name>
    <dbReference type="NCBI Taxonomy" id="179855"/>
    <lineage>
        <taxon>Eukaryota</taxon>
        <taxon>Fungi</taxon>
        <taxon>Dikarya</taxon>
        <taxon>Basidiomycota</taxon>
        <taxon>Agaricomycotina</taxon>
        <taxon>Agaricomycetes</taxon>
        <taxon>Agaricomycetidae</taxon>
        <taxon>Agaricales</taxon>
        <taxon>Agaricineae</taxon>
        <taxon>Crepidotaceae</taxon>
        <taxon>Crepidotus</taxon>
    </lineage>
</organism>
<keyword evidence="1" id="KW-0732">Signal</keyword>
<feature type="chain" id="PRO_5040296785" description="Secreted protein" evidence="1">
    <location>
        <begin position="16"/>
        <end position="97"/>
    </location>
</feature>
<accession>A0A9P6EIQ4</accession>
<evidence type="ECO:0000256" key="1">
    <source>
        <dbReference type="SAM" id="SignalP"/>
    </source>
</evidence>
<evidence type="ECO:0000313" key="3">
    <source>
        <dbReference type="Proteomes" id="UP000807306"/>
    </source>
</evidence>
<dbReference type="Proteomes" id="UP000807306">
    <property type="component" value="Unassembled WGS sequence"/>
</dbReference>
<gene>
    <name evidence="2" type="ORF">CPB83DRAFT_852609</name>
</gene>
<sequence>MLYVFLPGLLLRVSSFSLWGCSLQGNGSSGLRHSSTFMIDMYYQLLYPRLNPLLTESSSEGCRFASCDKNTPVEKDRLHHTRSYSRAYLIFPNGTTY</sequence>
<keyword evidence="3" id="KW-1185">Reference proteome</keyword>
<proteinExistence type="predicted"/>
<dbReference type="AlphaFoldDB" id="A0A9P6EIQ4"/>
<comment type="caution">
    <text evidence="2">The sequence shown here is derived from an EMBL/GenBank/DDBJ whole genome shotgun (WGS) entry which is preliminary data.</text>
</comment>
<dbReference type="EMBL" id="MU157846">
    <property type="protein sequence ID" value="KAF9529404.1"/>
    <property type="molecule type" value="Genomic_DNA"/>
</dbReference>
<feature type="non-terminal residue" evidence="2">
    <location>
        <position position="97"/>
    </location>
</feature>
<name>A0A9P6EIQ4_9AGAR</name>